<evidence type="ECO:0000313" key="3">
    <source>
        <dbReference type="Proteomes" id="UP001054820"/>
    </source>
</evidence>
<dbReference type="EMBL" id="AP024202">
    <property type="protein sequence ID" value="BCN93661.1"/>
    <property type="molecule type" value="Genomic_DNA"/>
</dbReference>
<gene>
    <name evidence="2" type="ORF">THMIRHAM_14460</name>
</gene>
<evidence type="ECO:0000313" key="2">
    <source>
        <dbReference type="EMBL" id="BCN93661.1"/>
    </source>
</evidence>
<evidence type="ECO:0000256" key="1">
    <source>
        <dbReference type="SAM" id="MobiDB-lite"/>
    </source>
</evidence>
<dbReference type="InterPro" id="IPR018636">
    <property type="entry name" value="DUF2058"/>
</dbReference>
<organism evidence="2 3">
    <name type="scientific">Thiomicrorhabdus immobilis</name>
    <dbReference type="NCBI Taxonomy" id="2791037"/>
    <lineage>
        <taxon>Bacteria</taxon>
        <taxon>Pseudomonadati</taxon>
        <taxon>Pseudomonadota</taxon>
        <taxon>Gammaproteobacteria</taxon>
        <taxon>Thiotrichales</taxon>
        <taxon>Piscirickettsiaceae</taxon>
        <taxon>Thiomicrorhabdus</taxon>
    </lineage>
</organism>
<accession>A0ABN6CX39</accession>
<evidence type="ECO:0008006" key="4">
    <source>
        <dbReference type="Google" id="ProtNLM"/>
    </source>
</evidence>
<keyword evidence="3" id="KW-1185">Reference proteome</keyword>
<sequence>MAGSLFDQLKKSGLVDDKKARKAKQEQHLQNKKNRANKAKKGEAVVSEAAQLAAKAAAEKAERDRLLNLQRQQEQAQKAQQAEVKQIIESNKISGYEGELAYNFADGNSVKTLSVNQKIHKGLSNESIRIARVGSAYVLISAEAAQKIEQRDDSVLIPLAESSGIDDSLSKEDQEYYAKFAIPDDLVW</sequence>
<feature type="region of interest" description="Disordered" evidence="1">
    <location>
        <begin position="16"/>
        <end position="43"/>
    </location>
</feature>
<protein>
    <recommendedName>
        <fullName evidence="4">DUF2058 domain-containing protein</fullName>
    </recommendedName>
</protein>
<dbReference type="RefSeq" id="WP_237260948.1">
    <property type="nucleotide sequence ID" value="NZ_AP024202.1"/>
</dbReference>
<dbReference type="Proteomes" id="UP001054820">
    <property type="component" value="Chromosome"/>
</dbReference>
<name>A0ABN6CX39_9GAMM</name>
<dbReference type="Pfam" id="PF09831">
    <property type="entry name" value="DUF2058"/>
    <property type="match status" value="1"/>
</dbReference>
<feature type="compositionally biased region" description="Basic and acidic residues" evidence="1">
    <location>
        <begin position="16"/>
        <end position="29"/>
    </location>
</feature>
<feature type="compositionally biased region" description="Basic residues" evidence="1">
    <location>
        <begin position="30"/>
        <end position="39"/>
    </location>
</feature>
<proteinExistence type="predicted"/>
<reference evidence="2" key="1">
    <citation type="journal article" date="2022" name="Arch. Microbiol.">
        <title>Thiomicrorhabdus immobilis sp. nov., a mesophilic sulfur-oxidizing bacterium isolated from sediment of a brackish lake in northern Japan.</title>
        <authorList>
            <person name="Kojima H."/>
            <person name="Mochizuki J."/>
            <person name="Kanda M."/>
            <person name="Watanabe T."/>
            <person name="Fukui M."/>
        </authorList>
    </citation>
    <scope>NUCLEOTIDE SEQUENCE</scope>
    <source>
        <strain evidence="2">Am19</strain>
    </source>
</reference>